<name>A0AAV7UMT6_PLEWA</name>
<gene>
    <name evidence="2" type="ORF">NDU88_005683</name>
</gene>
<reference evidence="2" key="1">
    <citation type="journal article" date="2022" name="bioRxiv">
        <title>Sequencing and chromosome-scale assembly of the giantPleurodeles waltlgenome.</title>
        <authorList>
            <person name="Brown T."/>
            <person name="Elewa A."/>
            <person name="Iarovenko S."/>
            <person name="Subramanian E."/>
            <person name="Araus A.J."/>
            <person name="Petzold A."/>
            <person name="Susuki M."/>
            <person name="Suzuki K.-i.T."/>
            <person name="Hayashi T."/>
            <person name="Toyoda A."/>
            <person name="Oliveira C."/>
            <person name="Osipova E."/>
            <person name="Leigh N.D."/>
            <person name="Simon A."/>
            <person name="Yun M.H."/>
        </authorList>
    </citation>
    <scope>NUCLEOTIDE SEQUENCE</scope>
    <source>
        <strain evidence="2">20211129_DDA</strain>
        <tissue evidence="2">Liver</tissue>
    </source>
</reference>
<evidence type="ECO:0000313" key="3">
    <source>
        <dbReference type="Proteomes" id="UP001066276"/>
    </source>
</evidence>
<dbReference type="AlphaFoldDB" id="A0AAV7UMT6"/>
<feature type="region of interest" description="Disordered" evidence="1">
    <location>
        <begin position="22"/>
        <end position="110"/>
    </location>
</feature>
<feature type="compositionally biased region" description="Polar residues" evidence="1">
    <location>
        <begin position="33"/>
        <end position="43"/>
    </location>
</feature>
<accession>A0AAV7UMT6</accession>
<keyword evidence="3" id="KW-1185">Reference proteome</keyword>
<organism evidence="2 3">
    <name type="scientific">Pleurodeles waltl</name>
    <name type="common">Iberian ribbed newt</name>
    <dbReference type="NCBI Taxonomy" id="8319"/>
    <lineage>
        <taxon>Eukaryota</taxon>
        <taxon>Metazoa</taxon>
        <taxon>Chordata</taxon>
        <taxon>Craniata</taxon>
        <taxon>Vertebrata</taxon>
        <taxon>Euteleostomi</taxon>
        <taxon>Amphibia</taxon>
        <taxon>Batrachia</taxon>
        <taxon>Caudata</taxon>
        <taxon>Salamandroidea</taxon>
        <taxon>Salamandridae</taxon>
        <taxon>Pleurodelinae</taxon>
        <taxon>Pleurodeles</taxon>
    </lineage>
</organism>
<proteinExistence type="predicted"/>
<sequence length="110" mass="11605">MRISRCDGLAGTRLQTLPTCAVAASGEPEHQGLSANESGTSWTAREGRILKSSAEKESGKKELEKESGESVEYGEEEREDGVRGQEATETGTQIGGSGVQERDFTATGGI</sequence>
<protein>
    <submittedName>
        <fullName evidence="2">Uncharacterized protein</fullName>
    </submittedName>
</protein>
<evidence type="ECO:0000256" key="1">
    <source>
        <dbReference type="SAM" id="MobiDB-lite"/>
    </source>
</evidence>
<dbReference type="EMBL" id="JANPWB010000005">
    <property type="protein sequence ID" value="KAJ1188927.1"/>
    <property type="molecule type" value="Genomic_DNA"/>
</dbReference>
<evidence type="ECO:0000313" key="2">
    <source>
        <dbReference type="EMBL" id="KAJ1188927.1"/>
    </source>
</evidence>
<dbReference type="Proteomes" id="UP001066276">
    <property type="component" value="Chromosome 3_1"/>
</dbReference>
<comment type="caution">
    <text evidence="2">The sequence shown here is derived from an EMBL/GenBank/DDBJ whole genome shotgun (WGS) entry which is preliminary data.</text>
</comment>
<feature type="compositionally biased region" description="Basic and acidic residues" evidence="1">
    <location>
        <begin position="45"/>
        <end position="68"/>
    </location>
</feature>